<keyword evidence="3" id="KW-1185">Reference proteome</keyword>
<evidence type="ECO:0000313" key="3">
    <source>
        <dbReference type="Proteomes" id="UP000007030"/>
    </source>
</evidence>
<dbReference type="KEGG" id="mhd:Marky_1508"/>
<keyword evidence="1" id="KW-0732">Signal</keyword>
<gene>
    <name evidence="2" type="ordered locus">Marky_1508</name>
</gene>
<evidence type="ECO:0000313" key="2">
    <source>
        <dbReference type="EMBL" id="AEB12243.1"/>
    </source>
</evidence>
<dbReference type="EMBL" id="CP002630">
    <property type="protein sequence ID" value="AEB12243.1"/>
    <property type="molecule type" value="Genomic_DNA"/>
</dbReference>
<dbReference type="eggNOG" id="COG2373">
    <property type="taxonomic scope" value="Bacteria"/>
</dbReference>
<dbReference type="InterPro" id="IPR013783">
    <property type="entry name" value="Ig-like_fold"/>
</dbReference>
<reference evidence="2 3" key="1">
    <citation type="journal article" date="2012" name="Stand. Genomic Sci.">
        <title>Complete genome sequence of the aerobic, heterotroph Marinithermus hydrothermalis type strain (T1(T)) from a deep-sea hydrothermal vent chimney.</title>
        <authorList>
            <person name="Copeland A."/>
            <person name="Gu W."/>
            <person name="Yasawong M."/>
            <person name="Lapidus A."/>
            <person name="Lucas S."/>
            <person name="Deshpande S."/>
            <person name="Pagani I."/>
            <person name="Tapia R."/>
            <person name="Cheng J.F."/>
            <person name="Goodwin L.A."/>
            <person name="Pitluck S."/>
            <person name="Liolios K."/>
            <person name="Ivanova N."/>
            <person name="Mavromatis K."/>
            <person name="Mikhailova N."/>
            <person name="Pati A."/>
            <person name="Chen A."/>
            <person name="Palaniappan K."/>
            <person name="Land M."/>
            <person name="Pan C."/>
            <person name="Brambilla E.M."/>
            <person name="Rohde M."/>
            <person name="Tindall B.J."/>
            <person name="Sikorski J."/>
            <person name="Goker M."/>
            <person name="Detter J.C."/>
            <person name="Bristow J."/>
            <person name="Eisen J.A."/>
            <person name="Markowitz V."/>
            <person name="Hugenholtz P."/>
            <person name="Kyrpides N.C."/>
            <person name="Klenk H.P."/>
            <person name="Woyke T."/>
        </authorList>
    </citation>
    <scope>NUCLEOTIDE SEQUENCE [LARGE SCALE GENOMIC DNA]</scope>
    <source>
        <strain evidence="3">DSM 14884 / JCM 11576 / T1</strain>
    </source>
</reference>
<dbReference type="AlphaFoldDB" id="F2NPG2"/>
<feature type="signal peptide" evidence="1">
    <location>
        <begin position="1"/>
        <end position="23"/>
    </location>
</feature>
<proteinExistence type="predicted"/>
<feature type="chain" id="PRO_5003287343" description="Invasin domain-containing protein" evidence="1">
    <location>
        <begin position="24"/>
        <end position="710"/>
    </location>
</feature>
<organism evidence="2 3">
    <name type="scientific">Marinithermus hydrothermalis (strain DSM 14884 / JCM 11576 / T1)</name>
    <dbReference type="NCBI Taxonomy" id="869210"/>
    <lineage>
        <taxon>Bacteria</taxon>
        <taxon>Thermotogati</taxon>
        <taxon>Deinococcota</taxon>
        <taxon>Deinococci</taxon>
        <taxon>Thermales</taxon>
        <taxon>Thermaceae</taxon>
        <taxon>Marinithermus</taxon>
    </lineage>
</organism>
<dbReference type="InterPro" id="IPR008964">
    <property type="entry name" value="Invasin/intimin_cell_adhesion"/>
</dbReference>
<evidence type="ECO:0000256" key="1">
    <source>
        <dbReference type="SAM" id="SignalP"/>
    </source>
</evidence>
<sequence>MKGPKLMIGIALALLVGGLPLAAAQRTQGSPSGVVFRVFSVSDELTADGISTTTLVAFLSDGAGNTFNNEQVRFILQGGVGTLFTPELGSDASAEAAQDEASLDRSRQVARNSVNGVSLGNGMYVARFRAGTVPGTATITVVWLNFPGTNVPTETLEIELAEEEQLDVFVDDAVLLADGKDSATIIAYVLDELERPALDAEVTFSVVNGPGTITPVSSAGGRYVARYTAGRAPGNATIEVTLPTISRSLKKRVSIKTVEAARLTGKAFPQEVRVLEEDGRVTPGNTATIVVAVRDGDGKLVRGLSEGELFAQVVNGPGRVSQGREIPLASGEGSGVYYFTFTATRESGSATVRITNVSTLRNPRTDVRIRTVSSTRRRSSQRQQLEVTAYADDPLFSDGQSKGLVVVAYTNAALEEAPDFELNLAFTEGDATLDQPPQELENLSGAEGTGVYVASFTAGESVSRSRARVLATILLPDGETESESDEITTAPPEPPTVVVFPDRLPAGQAQAFVDIFNFEGLELEREGNRYLTEVVSGPGRILQEARNDGEFPDALAGDNVHSALYEAGGTSVEREIILRVTDLAPRSRPFEQVELELDPSAEIEAIAFPMTANRVEMVQVVAFVRDAFGLPAVGHDLFFTVTSGDGDVVADGRMFDDGGTVAGFRDAYANDGVYVGAFRPSGTARGSITLRITDTTPTPQPTEDVRVRVR</sequence>
<dbReference type="Proteomes" id="UP000007030">
    <property type="component" value="Chromosome"/>
</dbReference>
<dbReference type="SUPFAM" id="SSF49373">
    <property type="entry name" value="Invasin/intimin cell-adhesion fragments"/>
    <property type="match status" value="2"/>
</dbReference>
<dbReference type="HOGENOM" id="CLU_375888_0_0_0"/>
<name>F2NPG2_MARHT</name>
<dbReference type="RefSeq" id="WP_013704290.1">
    <property type="nucleotide sequence ID" value="NC_015387.1"/>
</dbReference>
<dbReference type="Gene3D" id="2.60.40.10">
    <property type="entry name" value="Immunoglobulins"/>
    <property type="match status" value="4"/>
</dbReference>
<protein>
    <recommendedName>
        <fullName evidence="4">Invasin domain-containing protein</fullName>
    </recommendedName>
</protein>
<accession>F2NPG2</accession>
<evidence type="ECO:0008006" key="4">
    <source>
        <dbReference type="Google" id="ProtNLM"/>
    </source>
</evidence>